<dbReference type="SUPFAM" id="SSF55874">
    <property type="entry name" value="ATPase domain of HSP90 chaperone/DNA topoisomerase II/histidine kinase"/>
    <property type="match status" value="1"/>
</dbReference>
<dbReference type="InterPro" id="IPR003594">
    <property type="entry name" value="HATPase_dom"/>
</dbReference>
<keyword evidence="10" id="KW-0472">Membrane</keyword>
<evidence type="ECO:0000313" key="13">
    <source>
        <dbReference type="EMBL" id="GGK85069.1"/>
    </source>
</evidence>
<dbReference type="InterPro" id="IPR011712">
    <property type="entry name" value="Sig_transdc_His_kin_sub3_dim/P"/>
</dbReference>
<feature type="domain" description="Signal transduction histidine kinase subgroup 3 dimerisation and phosphoacceptor" evidence="12">
    <location>
        <begin position="188"/>
        <end position="253"/>
    </location>
</feature>
<dbReference type="InterPro" id="IPR036890">
    <property type="entry name" value="HATPase_C_sf"/>
</dbReference>
<evidence type="ECO:0000256" key="7">
    <source>
        <dbReference type="ARBA" id="ARBA00022840"/>
    </source>
</evidence>
<feature type="transmembrane region" description="Helical" evidence="10">
    <location>
        <begin position="111"/>
        <end position="129"/>
    </location>
</feature>
<evidence type="ECO:0000256" key="8">
    <source>
        <dbReference type="ARBA" id="ARBA00023012"/>
    </source>
</evidence>
<dbReference type="EC" id="2.7.13.3" evidence="2"/>
<keyword evidence="14" id="KW-1185">Reference proteome</keyword>
<comment type="caution">
    <text evidence="13">The sequence shown here is derived from an EMBL/GenBank/DDBJ whole genome shotgun (WGS) entry which is preliminary data.</text>
</comment>
<feature type="compositionally biased region" description="Polar residues" evidence="9">
    <location>
        <begin position="409"/>
        <end position="418"/>
    </location>
</feature>
<evidence type="ECO:0000256" key="5">
    <source>
        <dbReference type="ARBA" id="ARBA00022741"/>
    </source>
</evidence>
<protein>
    <recommendedName>
        <fullName evidence="2">histidine kinase</fullName>
        <ecNumber evidence="2">2.7.13.3</ecNumber>
    </recommendedName>
</protein>
<dbReference type="EMBL" id="BMPQ01000014">
    <property type="protein sequence ID" value="GGK85069.1"/>
    <property type="molecule type" value="Genomic_DNA"/>
</dbReference>
<feature type="transmembrane region" description="Helical" evidence="10">
    <location>
        <begin position="141"/>
        <end position="159"/>
    </location>
</feature>
<keyword evidence="8" id="KW-0902">Two-component regulatory system</keyword>
<feature type="transmembrane region" description="Helical" evidence="10">
    <location>
        <begin position="20"/>
        <end position="36"/>
    </location>
</feature>
<proteinExistence type="predicted"/>
<dbReference type="PANTHER" id="PTHR24421">
    <property type="entry name" value="NITRATE/NITRITE SENSOR PROTEIN NARX-RELATED"/>
    <property type="match status" value="1"/>
</dbReference>
<dbReference type="GO" id="GO:0005524">
    <property type="term" value="F:ATP binding"/>
    <property type="evidence" value="ECO:0007669"/>
    <property type="project" value="UniProtKB-KW"/>
</dbReference>
<dbReference type="AlphaFoldDB" id="A0A917R3E4"/>
<feature type="domain" description="Histidine kinase/HSP90-like ATPase" evidence="11">
    <location>
        <begin position="304"/>
        <end position="392"/>
    </location>
</feature>
<evidence type="ECO:0000256" key="10">
    <source>
        <dbReference type="SAM" id="Phobius"/>
    </source>
</evidence>
<dbReference type="Pfam" id="PF07730">
    <property type="entry name" value="HisKA_3"/>
    <property type="match status" value="1"/>
</dbReference>
<reference evidence="13" key="2">
    <citation type="submission" date="2020-09" db="EMBL/GenBank/DDBJ databases">
        <authorList>
            <person name="Sun Q."/>
            <person name="Ohkuma M."/>
        </authorList>
    </citation>
    <scope>NUCLEOTIDE SEQUENCE</scope>
    <source>
        <strain evidence="13">JCM 3035</strain>
    </source>
</reference>
<sequence>MTGPAAWRRVTGVEPRLLDAALAAVVGVGGLLYLLIGRGPDGEAPSGADAVAAGAAVLLLLARRRAPLPVLALTVLGETSFTVLASRPSPVLAVTAFIAVYTVARTVRRRTAVIAAALTATALYVVVAYPMDSASDPEGGAVFAWVGTFAAVGGTVRTWRDYTAAMEERAQRAEASKEVEARRRVAEERLRIARELHDVVAHHIALITIQAGVAGHFLRDRPDRAEVALGHIREGGRTVLDELGSLLHVLRQSGDETDEAQPTEPVPGLSRLGRLIESLAAAGLSVRHRQAGRPRPLPTAVDLAAYRVIQEALTNAHKHGADAVADLLVDYRTDALHIEISNPVRTGPVPDAQGTGHGLTGMRERAHAVGGSFHAGTGADGRFRLDVRLPLPETETPADAPSGSAAETAATTVQERPA</sequence>
<evidence type="ECO:0000256" key="4">
    <source>
        <dbReference type="ARBA" id="ARBA00022679"/>
    </source>
</evidence>
<evidence type="ECO:0000256" key="2">
    <source>
        <dbReference type="ARBA" id="ARBA00012438"/>
    </source>
</evidence>
<feature type="transmembrane region" description="Helical" evidence="10">
    <location>
        <begin position="86"/>
        <end position="104"/>
    </location>
</feature>
<dbReference type="Gene3D" id="3.30.565.10">
    <property type="entry name" value="Histidine kinase-like ATPase, C-terminal domain"/>
    <property type="match status" value="1"/>
</dbReference>
<evidence type="ECO:0000256" key="1">
    <source>
        <dbReference type="ARBA" id="ARBA00000085"/>
    </source>
</evidence>
<evidence type="ECO:0000313" key="14">
    <source>
        <dbReference type="Proteomes" id="UP000637788"/>
    </source>
</evidence>
<dbReference type="Proteomes" id="UP000637788">
    <property type="component" value="Unassembled WGS sequence"/>
</dbReference>
<keyword evidence="10" id="KW-1133">Transmembrane helix</keyword>
<keyword evidence="10" id="KW-0812">Transmembrane</keyword>
<keyword evidence="7" id="KW-0067">ATP-binding</keyword>
<dbReference type="GO" id="GO:0046983">
    <property type="term" value="F:protein dimerization activity"/>
    <property type="evidence" value="ECO:0007669"/>
    <property type="project" value="InterPro"/>
</dbReference>
<evidence type="ECO:0000259" key="12">
    <source>
        <dbReference type="Pfam" id="PF07730"/>
    </source>
</evidence>
<name>A0A917R3E4_9ACTN</name>
<dbReference type="CDD" id="cd16917">
    <property type="entry name" value="HATPase_UhpB-NarQ-NarX-like"/>
    <property type="match status" value="1"/>
</dbReference>
<dbReference type="InterPro" id="IPR050482">
    <property type="entry name" value="Sensor_HK_TwoCompSys"/>
</dbReference>
<keyword evidence="3" id="KW-0597">Phosphoprotein</keyword>
<dbReference type="PANTHER" id="PTHR24421:SF10">
    <property type="entry name" value="NITRATE_NITRITE SENSOR PROTEIN NARQ"/>
    <property type="match status" value="1"/>
</dbReference>
<accession>A0A917R3E4</accession>
<keyword evidence="6 13" id="KW-0418">Kinase</keyword>
<feature type="region of interest" description="Disordered" evidence="9">
    <location>
        <begin position="390"/>
        <end position="418"/>
    </location>
</feature>
<dbReference type="Pfam" id="PF02518">
    <property type="entry name" value="HATPase_c"/>
    <property type="match status" value="1"/>
</dbReference>
<comment type="catalytic activity">
    <reaction evidence="1">
        <text>ATP + protein L-histidine = ADP + protein N-phospho-L-histidine.</text>
        <dbReference type="EC" id="2.7.13.3"/>
    </reaction>
</comment>
<organism evidence="13 14">
    <name type="scientific">Streptomyces flaveus</name>
    <dbReference type="NCBI Taxonomy" id="66370"/>
    <lineage>
        <taxon>Bacteria</taxon>
        <taxon>Bacillati</taxon>
        <taxon>Actinomycetota</taxon>
        <taxon>Actinomycetes</taxon>
        <taxon>Kitasatosporales</taxon>
        <taxon>Streptomycetaceae</taxon>
        <taxon>Streptomyces</taxon>
        <taxon>Streptomyces aurantiacus group</taxon>
    </lineage>
</organism>
<evidence type="ECO:0000256" key="9">
    <source>
        <dbReference type="SAM" id="MobiDB-lite"/>
    </source>
</evidence>
<dbReference type="RefSeq" id="WP_246568161.1">
    <property type="nucleotide sequence ID" value="NZ_BMPQ01000014.1"/>
</dbReference>
<dbReference type="GO" id="GO:0000155">
    <property type="term" value="F:phosphorelay sensor kinase activity"/>
    <property type="evidence" value="ECO:0007669"/>
    <property type="project" value="InterPro"/>
</dbReference>
<evidence type="ECO:0000256" key="3">
    <source>
        <dbReference type="ARBA" id="ARBA00022553"/>
    </source>
</evidence>
<reference evidence="13" key="1">
    <citation type="journal article" date="2014" name="Int. J. Syst. Evol. Microbiol.">
        <title>Complete genome sequence of Corynebacterium casei LMG S-19264T (=DSM 44701T), isolated from a smear-ripened cheese.</title>
        <authorList>
            <consortium name="US DOE Joint Genome Institute (JGI-PGF)"/>
            <person name="Walter F."/>
            <person name="Albersmeier A."/>
            <person name="Kalinowski J."/>
            <person name="Ruckert C."/>
        </authorList>
    </citation>
    <scope>NUCLEOTIDE SEQUENCE</scope>
    <source>
        <strain evidence="13">JCM 3035</strain>
    </source>
</reference>
<dbReference type="GO" id="GO:0016020">
    <property type="term" value="C:membrane"/>
    <property type="evidence" value="ECO:0007669"/>
    <property type="project" value="InterPro"/>
</dbReference>
<evidence type="ECO:0000256" key="6">
    <source>
        <dbReference type="ARBA" id="ARBA00022777"/>
    </source>
</evidence>
<evidence type="ECO:0000259" key="11">
    <source>
        <dbReference type="Pfam" id="PF02518"/>
    </source>
</evidence>
<dbReference type="Gene3D" id="1.20.5.1930">
    <property type="match status" value="1"/>
</dbReference>
<gene>
    <name evidence="13" type="ORF">GCM10010094_52890</name>
</gene>
<keyword evidence="4" id="KW-0808">Transferase</keyword>
<keyword evidence="5" id="KW-0547">Nucleotide-binding</keyword>